<accession>A0ABR1VEJ2</accession>
<reference evidence="8 9" key="1">
    <citation type="submission" date="2023-01" db="EMBL/GenBank/DDBJ databases">
        <title>Analysis of 21 Apiospora genomes using comparative genomics revels a genus with tremendous synthesis potential of carbohydrate active enzymes and secondary metabolites.</title>
        <authorList>
            <person name="Sorensen T."/>
        </authorList>
    </citation>
    <scope>NUCLEOTIDE SEQUENCE [LARGE SCALE GENOMIC DNA]</scope>
    <source>
        <strain evidence="8 9">CBS 135458</strain>
    </source>
</reference>
<comment type="subcellular location">
    <subcellularLocation>
        <location evidence="1">Membrane</location>
        <topology evidence="1">Multi-pass membrane protein</topology>
    </subcellularLocation>
</comment>
<keyword evidence="2 6" id="KW-0812">Transmembrane</keyword>
<name>A0ABR1VEJ2_9PEZI</name>
<protein>
    <recommendedName>
        <fullName evidence="7">Rhodopsin domain-containing protein</fullName>
    </recommendedName>
</protein>
<dbReference type="GeneID" id="92090718"/>
<evidence type="ECO:0000256" key="4">
    <source>
        <dbReference type="ARBA" id="ARBA00023136"/>
    </source>
</evidence>
<feature type="transmembrane region" description="Helical" evidence="6">
    <location>
        <begin position="14"/>
        <end position="35"/>
    </location>
</feature>
<dbReference type="PANTHER" id="PTHR33048">
    <property type="entry name" value="PTH11-LIKE INTEGRAL MEMBRANE PROTEIN (AFU_ORTHOLOGUE AFUA_5G11245)"/>
    <property type="match status" value="1"/>
</dbReference>
<gene>
    <name evidence="8" type="ORF">PG994_006246</name>
</gene>
<dbReference type="InterPro" id="IPR049326">
    <property type="entry name" value="Rhodopsin_dom_fungi"/>
</dbReference>
<comment type="caution">
    <text evidence="8">The sequence shown here is derived from an EMBL/GenBank/DDBJ whole genome shotgun (WGS) entry which is preliminary data.</text>
</comment>
<comment type="similarity">
    <text evidence="5">Belongs to the SAT4 family.</text>
</comment>
<dbReference type="EMBL" id="JAQQWL010000006">
    <property type="protein sequence ID" value="KAK8069630.1"/>
    <property type="molecule type" value="Genomic_DNA"/>
</dbReference>
<proteinExistence type="inferred from homology"/>
<evidence type="ECO:0000259" key="7">
    <source>
        <dbReference type="Pfam" id="PF20684"/>
    </source>
</evidence>
<feature type="transmembrane region" description="Helical" evidence="6">
    <location>
        <begin position="182"/>
        <end position="201"/>
    </location>
</feature>
<dbReference type="Proteomes" id="UP001480595">
    <property type="component" value="Unassembled WGS sequence"/>
</dbReference>
<evidence type="ECO:0000256" key="1">
    <source>
        <dbReference type="ARBA" id="ARBA00004141"/>
    </source>
</evidence>
<feature type="transmembrane region" description="Helical" evidence="6">
    <location>
        <begin position="128"/>
        <end position="154"/>
    </location>
</feature>
<organism evidence="8 9">
    <name type="scientific">Apiospora phragmitis</name>
    <dbReference type="NCBI Taxonomy" id="2905665"/>
    <lineage>
        <taxon>Eukaryota</taxon>
        <taxon>Fungi</taxon>
        <taxon>Dikarya</taxon>
        <taxon>Ascomycota</taxon>
        <taxon>Pezizomycotina</taxon>
        <taxon>Sordariomycetes</taxon>
        <taxon>Xylariomycetidae</taxon>
        <taxon>Amphisphaeriales</taxon>
        <taxon>Apiosporaceae</taxon>
        <taxon>Apiospora</taxon>
    </lineage>
</organism>
<keyword evidence="3 6" id="KW-1133">Transmembrane helix</keyword>
<evidence type="ECO:0000313" key="8">
    <source>
        <dbReference type="EMBL" id="KAK8069630.1"/>
    </source>
</evidence>
<evidence type="ECO:0000256" key="5">
    <source>
        <dbReference type="ARBA" id="ARBA00038359"/>
    </source>
</evidence>
<evidence type="ECO:0000256" key="2">
    <source>
        <dbReference type="ARBA" id="ARBA00022692"/>
    </source>
</evidence>
<sequence>MVFLLPIERHEQRALFACAIVFSLLPTLFVALRLIDRRKSGRELDLSDYLILVALINVMGYQGLNVACVLVGGAGWHVQELTERFGIVSGPTTFLKMILAQQIIWATSLAFTKISILVLYCRICTLRFFAIVAWATSAVILLWVILVVVGSLAICQPVAFNRDQTITGGHCGDPVKLWLSHGILNIVTDLVVLLLPMPVLYRLQMVLYKKVVLMLTFGMGLG</sequence>
<keyword evidence="9" id="KW-1185">Reference proteome</keyword>
<evidence type="ECO:0000256" key="6">
    <source>
        <dbReference type="SAM" id="Phobius"/>
    </source>
</evidence>
<evidence type="ECO:0000256" key="3">
    <source>
        <dbReference type="ARBA" id="ARBA00022989"/>
    </source>
</evidence>
<keyword evidence="4 6" id="KW-0472">Membrane</keyword>
<dbReference type="RefSeq" id="XP_066716924.1">
    <property type="nucleotide sequence ID" value="XM_066857655.1"/>
</dbReference>
<feature type="transmembrane region" description="Helical" evidence="6">
    <location>
        <begin position="47"/>
        <end position="78"/>
    </location>
</feature>
<dbReference type="InterPro" id="IPR052337">
    <property type="entry name" value="SAT4-like"/>
</dbReference>
<dbReference type="Pfam" id="PF20684">
    <property type="entry name" value="Fung_rhodopsin"/>
    <property type="match status" value="1"/>
</dbReference>
<dbReference type="PANTHER" id="PTHR33048:SF57">
    <property type="entry name" value="INTEGRAL MEMBRANE PROTEIN-RELATED"/>
    <property type="match status" value="1"/>
</dbReference>
<feature type="transmembrane region" description="Helical" evidence="6">
    <location>
        <begin position="98"/>
        <end position="121"/>
    </location>
</feature>
<feature type="domain" description="Rhodopsin" evidence="7">
    <location>
        <begin position="32"/>
        <end position="221"/>
    </location>
</feature>
<evidence type="ECO:0000313" key="9">
    <source>
        <dbReference type="Proteomes" id="UP001480595"/>
    </source>
</evidence>